<proteinExistence type="predicted"/>
<evidence type="ECO:0000313" key="2">
    <source>
        <dbReference type="Proteomes" id="UP001597171"/>
    </source>
</evidence>
<dbReference type="Proteomes" id="UP001597171">
    <property type="component" value="Unassembled WGS sequence"/>
</dbReference>
<gene>
    <name evidence="1" type="ORF">ACFQ4O_13760</name>
</gene>
<dbReference type="InterPro" id="IPR019285">
    <property type="entry name" value="DUF2336"/>
</dbReference>
<dbReference type="Pfam" id="PF10098">
    <property type="entry name" value="DUF2336"/>
    <property type="match status" value="1"/>
</dbReference>
<keyword evidence="2" id="KW-1185">Reference proteome</keyword>
<sequence length="235" mass="24947">AALSPATAARIAQRHGADAVVRERLLARAEVGPEIRHMLMRAVARSLESFVADRGWLAPDRARRASDEACERGAMAIVAEGAPNLRGFVEHLVARGEFAPSLALRALLCGDVALFEAALSVLSGQPPHRVAGFVRDFDGRGFEAVYAQAGFPAAALPSFRAALAAEREFGRPAGVAASAELSRRRVERALTACDGAGADAGPLRAMLRRFQTEAVRAEARKAFERKAIEAPRAAA</sequence>
<reference evidence="2" key="1">
    <citation type="journal article" date="2019" name="Int. J. Syst. Evol. Microbiol.">
        <title>The Global Catalogue of Microorganisms (GCM) 10K type strain sequencing project: providing services to taxonomists for standard genome sequencing and annotation.</title>
        <authorList>
            <consortium name="The Broad Institute Genomics Platform"/>
            <consortium name="The Broad Institute Genome Sequencing Center for Infectious Disease"/>
            <person name="Wu L."/>
            <person name="Ma J."/>
        </authorList>
    </citation>
    <scope>NUCLEOTIDE SEQUENCE [LARGE SCALE GENOMIC DNA]</scope>
    <source>
        <strain evidence="2">CCUG 61696</strain>
    </source>
</reference>
<protein>
    <submittedName>
        <fullName evidence="1">DUF2336 domain-containing protein</fullName>
    </submittedName>
</protein>
<comment type="caution">
    <text evidence="1">The sequence shown here is derived from an EMBL/GenBank/DDBJ whole genome shotgun (WGS) entry which is preliminary data.</text>
</comment>
<feature type="non-terminal residue" evidence="1">
    <location>
        <position position="1"/>
    </location>
</feature>
<dbReference type="EMBL" id="JBHTMX010000162">
    <property type="protein sequence ID" value="MFD1333066.1"/>
    <property type="molecule type" value="Genomic_DNA"/>
</dbReference>
<dbReference type="RefSeq" id="WP_378776284.1">
    <property type="nucleotide sequence ID" value="NZ_JBHTMX010000162.1"/>
</dbReference>
<evidence type="ECO:0000313" key="1">
    <source>
        <dbReference type="EMBL" id="MFD1333066.1"/>
    </source>
</evidence>
<organism evidence="1 2">
    <name type="scientific">Methylopila musalis</name>
    <dbReference type="NCBI Taxonomy" id="1134781"/>
    <lineage>
        <taxon>Bacteria</taxon>
        <taxon>Pseudomonadati</taxon>
        <taxon>Pseudomonadota</taxon>
        <taxon>Alphaproteobacteria</taxon>
        <taxon>Hyphomicrobiales</taxon>
        <taxon>Methylopilaceae</taxon>
        <taxon>Methylopila</taxon>
    </lineage>
</organism>
<name>A0ABW3Z9Y8_9HYPH</name>
<accession>A0ABW3Z9Y8</accession>